<sequence length="182" mass="21234">MNKLYSTILVLCSFFSYAKCIAKEEYYSHETPPLHTLDGGCIGGEFEKIKSKLSFQRKLFPIKVCSRKHNLPIKEKFIEFDSSVKESEIKYITNLLQQIGIVNKSYGYQSDVFIFELLFKREHDFEHGNSEGSLINISVHERWGSKKRVLIQYERKSKNILIELLVNGLKVEELSFNQLMIN</sequence>
<evidence type="ECO:0000313" key="1">
    <source>
        <dbReference type="EMBL" id="MDK2593458.1"/>
    </source>
</evidence>
<evidence type="ECO:0000313" key="2">
    <source>
        <dbReference type="Proteomes" id="UP001231915"/>
    </source>
</evidence>
<dbReference type="EMBL" id="JASJUT010000001">
    <property type="protein sequence ID" value="MDK2593458.1"/>
    <property type="molecule type" value="Genomic_DNA"/>
</dbReference>
<reference evidence="1 2" key="1">
    <citation type="submission" date="2023-05" db="EMBL/GenBank/DDBJ databases">
        <title>Pseudoalteromonas ardens sp. nov., Pseudoalteromonas obscura sp. nov., and Pseudoalteromonas umbrosa sp. nov., isolated from the coral Montipora capitata.</title>
        <authorList>
            <person name="Thomas E.M."/>
            <person name="Smith E.M."/>
            <person name="Papke E."/>
            <person name="Shlafstein M.D."/>
            <person name="Oline D.K."/>
            <person name="Videau P."/>
            <person name="Saw J.H."/>
            <person name="Strangman W.K."/>
            <person name="Ushijima B."/>
        </authorList>
    </citation>
    <scope>NUCLEOTIDE SEQUENCE [LARGE SCALE GENOMIC DNA]</scope>
    <source>
        <strain evidence="1 2">P94</strain>
    </source>
</reference>
<protein>
    <recommendedName>
        <fullName evidence="3">Orphan protein</fullName>
    </recommendedName>
</protein>
<dbReference type="Proteomes" id="UP001231915">
    <property type="component" value="Unassembled WGS sequence"/>
</dbReference>
<comment type="caution">
    <text evidence="1">The sequence shown here is derived from an EMBL/GenBank/DDBJ whole genome shotgun (WGS) entry which is preliminary data.</text>
</comment>
<organism evidence="1 2">
    <name type="scientific">Pseudoalteromonas obscura</name>
    <dbReference type="NCBI Taxonomy" id="3048491"/>
    <lineage>
        <taxon>Bacteria</taxon>
        <taxon>Pseudomonadati</taxon>
        <taxon>Pseudomonadota</taxon>
        <taxon>Gammaproteobacteria</taxon>
        <taxon>Alteromonadales</taxon>
        <taxon>Pseudoalteromonadaceae</taxon>
        <taxon>Pseudoalteromonas</taxon>
    </lineage>
</organism>
<evidence type="ECO:0008006" key="3">
    <source>
        <dbReference type="Google" id="ProtNLM"/>
    </source>
</evidence>
<accession>A0ABT7EDV4</accession>
<dbReference type="RefSeq" id="WP_284135931.1">
    <property type="nucleotide sequence ID" value="NZ_JASJUT010000001.1"/>
</dbReference>
<gene>
    <name evidence="1" type="ORF">QNM18_00060</name>
</gene>
<name>A0ABT7EDV4_9GAMM</name>
<keyword evidence="2" id="KW-1185">Reference proteome</keyword>
<proteinExistence type="predicted"/>